<feature type="transmembrane region" description="Helical" evidence="7">
    <location>
        <begin position="42"/>
        <end position="64"/>
    </location>
</feature>
<dbReference type="AlphaFoldDB" id="A0A381R4H2"/>
<dbReference type="EMBL" id="UINC01001693">
    <property type="protein sequence ID" value="SUZ86645.1"/>
    <property type="molecule type" value="Genomic_DNA"/>
</dbReference>
<comment type="subcellular location">
    <subcellularLocation>
        <location evidence="1">Membrane</location>
        <topology evidence="1">Multi-pass membrane protein</topology>
    </subcellularLocation>
</comment>
<dbReference type="InterPro" id="IPR005829">
    <property type="entry name" value="Sugar_transporter_CS"/>
</dbReference>
<feature type="non-terminal residue" evidence="9">
    <location>
        <position position="313"/>
    </location>
</feature>
<dbReference type="GO" id="GO:0016020">
    <property type="term" value="C:membrane"/>
    <property type="evidence" value="ECO:0007669"/>
    <property type="project" value="UniProtKB-SubCell"/>
</dbReference>
<dbReference type="InterPro" id="IPR036259">
    <property type="entry name" value="MFS_trans_sf"/>
</dbReference>
<gene>
    <name evidence="9" type="ORF">METZ01_LOCUS39499</name>
</gene>
<dbReference type="Gene3D" id="1.20.1250.20">
    <property type="entry name" value="MFS general substrate transporter like domains"/>
    <property type="match status" value="1"/>
</dbReference>
<evidence type="ECO:0000256" key="7">
    <source>
        <dbReference type="SAM" id="Phobius"/>
    </source>
</evidence>
<feature type="transmembrane region" description="Helical" evidence="7">
    <location>
        <begin position="76"/>
        <end position="94"/>
    </location>
</feature>
<dbReference type="PROSITE" id="PS00217">
    <property type="entry name" value="SUGAR_TRANSPORT_2"/>
    <property type="match status" value="1"/>
</dbReference>
<feature type="transmembrane region" description="Helical" evidence="7">
    <location>
        <begin position="134"/>
        <end position="155"/>
    </location>
</feature>
<dbReference type="InterPro" id="IPR020846">
    <property type="entry name" value="MFS_dom"/>
</dbReference>
<keyword evidence="5 7" id="KW-1133">Transmembrane helix</keyword>
<feature type="transmembrane region" description="Helical" evidence="7">
    <location>
        <begin position="167"/>
        <end position="187"/>
    </location>
</feature>
<evidence type="ECO:0000256" key="1">
    <source>
        <dbReference type="ARBA" id="ARBA00004141"/>
    </source>
</evidence>
<keyword evidence="6 7" id="KW-0472">Membrane</keyword>
<feature type="domain" description="Major facilitator superfamily (MFS) profile" evidence="8">
    <location>
        <begin position="9"/>
        <end position="313"/>
    </location>
</feature>
<evidence type="ECO:0000256" key="4">
    <source>
        <dbReference type="ARBA" id="ARBA00022692"/>
    </source>
</evidence>
<dbReference type="GO" id="GO:0022857">
    <property type="term" value="F:transmembrane transporter activity"/>
    <property type="evidence" value="ECO:0007669"/>
    <property type="project" value="InterPro"/>
</dbReference>
<dbReference type="Pfam" id="PF00083">
    <property type="entry name" value="Sugar_tr"/>
    <property type="match status" value="1"/>
</dbReference>
<dbReference type="InterPro" id="IPR005828">
    <property type="entry name" value="MFS_sugar_transport-like"/>
</dbReference>
<protein>
    <recommendedName>
        <fullName evidence="8">Major facilitator superfamily (MFS) profile domain-containing protein</fullName>
    </recommendedName>
</protein>
<sequence length="313" mass="34809">MNNKKVFSWSISVALAGFLFGFDTVVISGANLPIKELWNTSPIFHGVFIMSMALWGTVLGSVFGSIPCDKIGRKNTLIWIGILFFVSALGSAIAPDPYSFSFFRFIGGVGVGASTVASPTYISEISNRKNRGKLVALYQFNIVFGILIAFFSNYLLKGFGGDLDWRYMLGIEAIPALLYIVSVLSVPKSPRWLILFKNDIDSARKILTLIYEKKEIQNKIEEIQNSIHNKKSEKLFSGVFNHQIKLAFLLAFFNQLSGINFVLYYAPEILQTAGFATSDSLMSSVSIGFVNLIFTVVGLRLIDNYGRKNLMLI</sequence>
<proteinExistence type="inferred from homology"/>
<evidence type="ECO:0000259" key="8">
    <source>
        <dbReference type="PROSITE" id="PS50850"/>
    </source>
</evidence>
<reference evidence="9" key="1">
    <citation type="submission" date="2018-05" db="EMBL/GenBank/DDBJ databases">
        <authorList>
            <person name="Lanie J.A."/>
            <person name="Ng W.-L."/>
            <person name="Kazmierczak K.M."/>
            <person name="Andrzejewski T.M."/>
            <person name="Davidsen T.M."/>
            <person name="Wayne K.J."/>
            <person name="Tettelin H."/>
            <person name="Glass J.I."/>
            <person name="Rusch D."/>
            <person name="Podicherti R."/>
            <person name="Tsui H.-C.T."/>
            <person name="Winkler M.E."/>
        </authorList>
    </citation>
    <scope>NUCLEOTIDE SEQUENCE</scope>
</reference>
<name>A0A381R4H2_9ZZZZ</name>
<dbReference type="PANTHER" id="PTHR48023:SF4">
    <property type="entry name" value="D-XYLOSE-PROTON SYMPORTER-LIKE 2"/>
    <property type="match status" value="1"/>
</dbReference>
<keyword evidence="3" id="KW-0813">Transport</keyword>
<comment type="similarity">
    <text evidence="2">Belongs to the major facilitator superfamily. Sugar transporter (TC 2.A.1.1) family.</text>
</comment>
<accession>A0A381R4H2</accession>
<feature type="transmembrane region" description="Helical" evidence="7">
    <location>
        <begin position="246"/>
        <end position="266"/>
    </location>
</feature>
<feature type="transmembrane region" description="Helical" evidence="7">
    <location>
        <begin position="100"/>
        <end position="122"/>
    </location>
</feature>
<feature type="transmembrane region" description="Helical" evidence="7">
    <location>
        <begin position="7"/>
        <end position="30"/>
    </location>
</feature>
<evidence type="ECO:0000256" key="6">
    <source>
        <dbReference type="ARBA" id="ARBA00023136"/>
    </source>
</evidence>
<dbReference type="PROSITE" id="PS50850">
    <property type="entry name" value="MFS"/>
    <property type="match status" value="1"/>
</dbReference>
<dbReference type="InterPro" id="IPR050820">
    <property type="entry name" value="MFS_Sugar_Transporter"/>
</dbReference>
<evidence type="ECO:0000256" key="5">
    <source>
        <dbReference type="ARBA" id="ARBA00022989"/>
    </source>
</evidence>
<evidence type="ECO:0000256" key="3">
    <source>
        <dbReference type="ARBA" id="ARBA00022448"/>
    </source>
</evidence>
<dbReference type="SUPFAM" id="SSF103473">
    <property type="entry name" value="MFS general substrate transporter"/>
    <property type="match status" value="1"/>
</dbReference>
<organism evidence="9">
    <name type="scientific">marine metagenome</name>
    <dbReference type="NCBI Taxonomy" id="408172"/>
    <lineage>
        <taxon>unclassified sequences</taxon>
        <taxon>metagenomes</taxon>
        <taxon>ecological metagenomes</taxon>
    </lineage>
</organism>
<keyword evidence="4 7" id="KW-0812">Transmembrane</keyword>
<dbReference type="PANTHER" id="PTHR48023">
    <property type="entry name" value="D-XYLOSE-PROTON SYMPORTER-LIKE 2"/>
    <property type="match status" value="1"/>
</dbReference>
<evidence type="ECO:0000256" key="2">
    <source>
        <dbReference type="ARBA" id="ARBA00010992"/>
    </source>
</evidence>
<dbReference type="PRINTS" id="PR00171">
    <property type="entry name" value="SUGRTRNSPORT"/>
</dbReference>
<feature type="transmembrane region" description="Helical" evidence="7">
    <location>
        <begin position="281"/>
        <end position="302"/>
    </location>
</feature>
<dbReference type="InterPro" id="IPR003663">
    <property type="entry name" value="Sugar/inositol_transpt"/>
</dbReference>
<evidence type="ECO:0000313" key="9">
    <source>
        <dbReference type="EMBL" id="SUZ86645.1"/>
    </source>
</evidence>